<proteinExistence type="inferred from homology"/>
<feature type="domain" description="PROP1-like PPR" evidence="7">
    <location>
        <begin position="61"/>
        <end position="219"/>
    </location>
</feature>
<evidence type="ECO:0000256" key="4">
    <source>
        <dbReference type="ARBA" id="ARBA00044511"/>
    </source>
</evidence>
<dbReference type="Pfam" id="PF13812">
    <property type="entry name" value="PPR_3"/>
    <property type="match status" value="1"/>
</dbReference>
<dbReference type="AlphaFoldDB" id="A0AAV5A162"/>
<dbReference type="InterPro" id="IPR002885">
    <property type="entry name" value="PPR_rpt"/>
</dbReference>
<dbReference type="PANTHER" id="PTHR47447:SF17">
    <property type="entry name" value="OS12G0638900 PROTEIN"/>
    <property type="match status" value="1"/>
</dbReference>
<comment type="function">
    <text evidence="3">Regulates mitochondrial small subunit maturation by controlling 15S rRNA 5'-end processing. Localizes to the 5' precursor of the 15S rRNA in a position that is subsequently occupied by mS47 in the mature yeast mtSSU. Uses structure and sequence-specific RNA recognition, binding to a single-stranded region of the precursor and specifically recognizing bases -6 to -1. The exchange of Ccm1 for mS47 is coupled to the irreversible removal of precursor rRNA that is accompanied by conformational changes of the mitoribosomal proteins uS5m and mS26. These conformational changes signal completion of 5'-end rRNA processing through protection of the mature 5'-end of the 15S rRNA and stabilization of mS47. The removal of the 5' precursor together with the dissociation of Ccm1 may be catalyzed by the 5'-3' exoribonuclease Pet127. Involved in the specific removal of group I introns in mitochondrial encoded transcripts.</text>
</comment>
<organism evidence="9 10">
    <name type="scientific">Clathrus columnatus</name>
    <dbReference type="NCBI Taxonomy" id="1419009"/>
    <lineage>
        <taxon>Eukaryota</taxon>
        <taxon>Fungi</taxon>
        <taxon>Dikarya</taxon>
        <taxon>Basidiomycota</taxon>
        <taxon>Agaricomycotina</taxon>
        <taxon>Agaricomycetes</taxon>
        <taxon>Phallomycetidae</taxon>
        <taxon>Phallales</taxon>
        <taxon>Clathraceae</taxon>
        <taxon>Clathrus</taxon>
    </lineage>
</organism>
<keyword evidence="2" id="KW-0677">Repeat</keyword>
<sequence>MSFRLTRRVWSLSSLKCCYRLKYSFSTVTGQTQPPRKFTSKQSSSPLFATSPGAYRNPRLVAKTPEGELRLEITECANKGDALRAFQICKKMKEAKIQPDPVFYKHLIYACAKKYLGEECLSLLEDMPNLGLAPDLETFNTAQLFNENFSIDGLLDAMQRVRIVPNTLTYYWIIRYYANSHNLEMCMRSFTDMNHRGVTLDLKTVQVIIDLAASLGHARLALEVAYAFESTSPRSLQASDWMNILSASTAVYFEEGTLAAWEQLKQYRITPDEGQCIEVLNTAGRHGLVEIAVNALQALQQMQVPFQEYHFAPLLEAYCRHNMLTEAFEVIELMRSTHVEFTQDTLEPLVNCLRSDIDRIHEAWSLLEGVHGSGKAVSIHSINAVLLATVYANDLQRSIGIYKAIPNLGSKPTIETINILLTGCIGFKHRELGEKVLADMRELGLTPNAITFERIIRLCLTGKPYEEAFFYLEEMKALGFKPLRSIYVALIRKCVYSNDERWKIAYDEMQECGYKVDQELQRFINYKGKAQESTGENSLPVAEQDAQEESWVETEPRSLNRTNDGRKNVQ</sequence>
<feature type="compositionally biased region" description="Basic and acidic residues" evidence="6">
    <location>
        <begin position="554"/>
        <end position="570"/>
    </location>
</feature>
<dbReference type="PANTHER" id="PTHR47447">
    <property type="entry name" value="OS03G0856100 PROTEIN"/>
    <property type="match status" value="1"/>
</dbReference>
<dbReference type="InterPro" id="IPR057027">
    <property type="entry name" value="TPR_mt"/>
</dbReference>
<feature type="domain" description="Pentatricopeptide repeat-containing protein-mitochondrial" evidence="8">
    <location>
        <begin position="273"/>
        <end position="404"/>
    </location>
</feature>
<protein>
    <recommendedName>
        <fullName evidence="11">Pentatricopeptide repeat-containing protein</fullName>
    </recommendedName>
</protein>
<dbReference type="InterPro" id="IPR011990">
    <property type="entry name" value="TPR-like_helical_dom_sf"/>
</dbReference>
<evidence type="ECO:0008006" key="11">
    <source>
        <dbReference type="Google" id="ProtNLM"/>
    </source>
</evidence>
<feature type="repeat" description="PPR" evidence="5">
    <location>
        <begin position="307"/>
        <end position="341"/>
    </location>
</feature>
<dbReference type="Pfam" id="PF23276">
    <property type="entry name" value="TPR_24"/>
    <property type="match status" value="1"/>
</dbReference>
<evidence type="ECO:0000256" key="3">
    <source>
        <dbReference type="ARBA" id="ARBA00044493"/>
    </source>
</evidence>
<evidence type="ECO:0000256" key="6">
    <source>
        <dbReference type="SAM" id="MobiDB-lite"/>
    </source>
</evidence>
<dbReference type="InterPro" id="IPR033443">
    <property type="entry name" value="PROP1-like_PPR_dom"/>
</dbReference>
<accession>A0AAV5A162</accession>
<evidence type="ECO:0000313" key="9">
    <source>
        <dbReference type="EMBL" id="GJJ06459.1"/>
    </source>
</evidence>
<dbReference type="Proteomes" id="UP001050691">
    <property type="component" value="Unassembled WGS sequence"/>
</dbReference>
<evidence type="ECO:0000256" key="1">
    <source>
        <dbReference type="ARBA" id="ARBA00006192"/>
    </source>
</evidence>
<dbReference type="EMBL" id="BPWL01000001">
    <property type="protein sequence ID" value="GJJ06459.1"/>
    <property type="molecule type" value="Genomic_DNA"/>
</dbReference>
<comment type="similarity">
    <text evidence="1">Belongs to the CCM1 family.</text>
</comment>
<feature type="repeat" description="PPR" evidence="5">
    <location>
        <begin position="100"/>
        <end position="134"/>
    </location>
</feature>
<dbReference type="NCBIfam" id="TIGR00756">
    <property type="entry name" value="PPR"/>
    <property type="match status" value="1"/>
</dbReference>
<dbReference type="Gene3D" id="1.25.40.10">
    <property type="entry name" value="Tetratricopeptide repeat domain"/>
    <property type="match status" value="4"/>
</dbReference>
<gene>
    <name evidence="9" type="ORF">Clacol_000651</name>
</gene>
<name>A0AAV5A162_9AGAM</name>
<comment type="subunit">
    <text evidence="4">Binds to mitochondrial small subunit 15S rRNA.</text>
</comment>
<keyword evidence="10" id="KW-1185">Reference proteome</keyword>
<evidence type="ECO:0000256" key="5">
    <source>
        <dbReference type="PROSITE-ProRule" id="PRU00708"/>
    </source>
</evidence>
<dbReference type="Pfam" id="PF17177">
    <property type="entry name" value="PPR_long"/>
    <property type="match status" value="1"/>
</dbReference>
<evidence type="ECO:0000313" key="10">
    <source>
        <dbReference type="Proteomes" id="UP001050691"/>
    </source>
</evidence>
<feature type="repeat" description="PPR" evidence="5">
    <location>
        <begin position="448"/>
        <end position="482"/>
    </location>
</feature>
<dbReference type="PROSITE" id="PS51375">
    <property type="entry name" value="PPR"/>
    <property type="match status" value="3"/>
</dbReference>
<reference evidence="9" key="1">
    <citation type="submission" date="2021-10" db="EMBL/GenBank/DDBJ databases">
        <title>De novo Genome Assembly of Clathrus columnatus (Basidiomycota, Fungi) Using Illumina and Nanopore Sequence Data.</title>
        <authorList>
            <person name="Ogiso-Tanaka E."/>
            <person name="Itagaki H."/>
            <person name="Hosoya T."/>
            <person name="Hosaka K."/>
        </authorList>
    </citation>
    <scope>NUCLEOTIDE SEQUENCE</scope>
    <source>
        <strain evidence="9">MO-923</strain>
    </source>
</reference>
<evidence type="ECO:0000259" key="7">
    <source>
        <dbReference type="Pfam" id="PF17177"/>
    </source>
</evidence>
<evidence type="ECO:0000256" key="2">
    <source>
        <dbReference type="ARBA" id="ARBA00022737"/>
    </source>
</evidence>
<evidence type="ECO:0000259" key="8">
    <source>
        <dbReference type="Pfam" id="PF23276"/>
    </source>
</evidence>
<comment type="caution">
    <text evidence="9">The sequence shown here is derived from an EMBL/GenBank/DDBJ whole genome shotgun (WGS) entry which is preliminary data.</text>
</comment>
<feature type="region of interest" description="Disordered" evidence="6">
    <location>
        <begin position="530"/>
        <end position="570"/>
    </location>
</feature>